<comment type="caution">
    <text evidence="2">The sequence shown here is derived from an EMBL/GenBank/DDBJ whole genome shotgun (WGS) entry which is preliminary data.</text>
</comment>
<evidence type="ECO:0000313" key="3">
    <source>
        <dbReference type="Proteomes" id="UP000314294"/>
    </source>
</evidence>
<sequence>MGGPAGGTMGKTLSSLFTLAVMEEDQLTVFAAFDGDLLVGFCTWPLSVTGCLDTEPFSRFLLGEDGTDDGGGVGEAGGGEEVEEEEDGCPTVRTAISCVAVRRRLRRPSCVSWSTTSNRVSSSRALIRCTT</sequence>
<dbReference type="AlphaFoldDB" id="A0A4Z2ISL9"/>
<evidence type="ECO:0000256" key="1">
    <source>
        <dbReference type="SAM" id="MobiDB-lite"/>
    </source>
</evidence>
<feature type="region of interest" description="Disordered" evidence="1">
    <location>
        <begin position="63"/>
        <end position="88"/>
    </location>
</feature>
<evidence type="ECO:0000313" key="2">
    <source>
        <dbReference type="EMBL" id="TNN80598.1"/>
    </source>
</evidence>
<gene>
    <name evidence="2" type="ORF">EYF80_009104</name>
</gene>
<proteinExistence type="predicted"/>
<feature type="compositionally biased region" description="Acidic residues" evidence="1">
    <location>
        <begin position="78"/>
        <end position="88"/>
    </location>
</feature>
<keyword evidence="3" id="KW-1185">Reference proteome</keyword>
<accession>A0A4Z2ISL9</accession>
<organism evidence="2 3">
    <name type="scientific">Liparis tanakae</name>
    <name type="common">Tanaka's snailfish</name>
    <dbReference type="NCBI Taxonomy" id="230148"/>
    <lineage>
        <taxon>Eukaryota</taxon>
        <taxon>Metazoa</taxon>
        <taxon>Chordata</taxon>
        <taxon>Craniata</taxon>
        <taxon>Vertebrata</taxon>
        <taxon>Euteleostomi</taxon>
        <taxon>Actinopterygii</taxon>
        <taxon>Neopterygii</taxon>
        <taxon>Teleostei</taxon>
        <taxon>Neoteleostei</taxon>
        <taxon>Acanthomorphata</taxon>
        <taxon>Eupercaria</taxon>
        <taxon>Perciformes</taxon>
        <taxon>Cottioidei</taxon>
        <taxon>Cottales</taxon>
        <taxon>Liparidae</taxon>
        <taxon>Liparis</taxon>
    </lineage>
</organism>
<dbReference type="EMBL" id="SRLO01000053">
    <property type="protein sequence ID" value="TNN80598.1"/>
    <property type="molecule type" value="Genomic_DNA"/>
</dbReference>
<protein>
    <submittedName>
        <fullName evidence="2">Uncharacterized protein</fullName>
    </submittedName>
</protein>
<dbReference type="Proteomes" id="UP000314294">
    <property type="component" value="Unassembled WGS sequence"/>
</dbReference>
<reference evidence="2 3" key="1">
    <citation type="submission" date="2019-03" db="EMBL/GenBank/DDBJ databases">
        <title>First draft genome of Liparis tanakae, snailfish: a comprehensive survey of snailfish specific genes.</title>
        <authorList>
            <person name="Kim W."/>
            <person name="Song I."/>
            <person name="Jeong J.-H."/>
            <person name="Kim D."/>
            <person name="Kim S."/>
            <person name="Ryu S."/>
            <person name="Song J.Y."/>
            <person name="Lee S.K."/>
        </authorList>
    </citation>
    <scope>NUCLEOTIDE SEQUENCE [LARGE SCALE GENOMIC DNA]</scope>
    <source>
        <tissue evidence="2">Muscle</tissue>
    </source>
</reference>
<name>A0A4Z2ISL9_9TELE</name>